<organism evidence="1 2">
    <name type="scientific">Xylanibacter rodentium</name>
    <dbReference type="NCBI Taxonomy" id="2736289"/>
    <lineage>
        <taxon>Bacteria</taxon>
        <taxon>Pseudomonadati</taxon>
        <taxon>Bacteroidota</taxon>
        <taxon>Bacteroidia</taxon>
        <taxon>Bacteroidales</taxon>
        <taxon>Prevotellaceae</taxon>
        <taxon>Xylanibacter</taxon>
    </lineage>
</organism>
<keyword evidence="2" id="KW-1185">Reference proteome</keyword>
<protein>
    <submittedName>
        <fullName evidence="1">Uncharacterized protein</fullName>
    </submittedName>
</protein>
<dbReference type="GeneID" id="82157398"/>
<dbReference type="EMBL" id="JABKKE010000008">
    <property type="protein sequence ID" value="NPE13965.1"/>
    <property type="molecule type" value="Genomic_DNA"/>
</dbReference>
<comment type="caution">
    <text evidence="1">The sequence shown here is derived from an EMBL/GenBank/DDBJ whole genome shotgun (WGS) entry which is preliminary data.</text>
</comment>
<evidence type="ECO:0000313" key="2">
    <source>
        <dbReference type="Proteomes" id="UP001193734"/>
    </source>
</evidence>
<evidence type="ECO:0000313" key="1">
    <source>
        <dbReference type="EMBL" id="NPE13965.1"/>
    </source>
</evidence>
<gene>
    <name evidence="1" type="ORF">HPS55_06425</name>
</gene>
<accession>A0ABX2AUC2</accession>
<reference evidence="1 2" key="1">
    <citation type="submission" date="2020-05" db="EMBL/GenBank/DDBJ databases">
        <title>Distinct polysaccharide utilization as determinants for interspecies competition between intestinal Prevotella spp.</title>
        <authorList>
            <person name="Galvez E.J.C."/>
            <person name="Iljazovic A."/>
            <person name="Strowig T."/>
        </authorList>
    </citation>
    <scope>NUCLEOTIDE SEQUENCE [LARGE SCALE GENOMIC DNA]</scope>
    <source>
        <strain evidence="1 2">PROD</strain>
    </source>
</reference>
<proteinExistence type="predicted"/>
<dbReference type="Proteomes" id="UP001193734">
    <property type="component" value="Unassembled WGS sequence"/>
</dbReference>
<dbReference type="RefSeq" id="WP_172174567.1">
    <property type="nucleotide sequence ID" value="NZ_CASGIA010000005.1"/>
</dbReference>
<sequence>MDYSGKSVPSGDIYVTSFADGTYMEKVTARCLTLPVDGRTEDVGVNIIRRI</sequence>
<name>A0ABX2AUC2_9BACT</name>